<dbReference type="NCBIfam" id="TIGR01552">
    <property type="entry name" value="phd_fam"/>
    <property type="match status" value="1"/>
</dbReference>
<comment type="similarity">
    <text evidence="1 2">Belongs to the phD/YefM antitoxin family.</text>
</comment>
<proteinExistence type="inferred from homology"/>
<comment type="caution">
    <text evidence="3">The sequence shown here is derived from an EMBL/GenBank/DDBJ whole genome shotgun (WGS) entry which is preliminary data.</text>
</comment>
<protein>
    <recommendedName>
        <fullName evidence="2">Antitoxin</fullName>
    </recommendedName>
</protein>
<evidence type="ECO:0000256" key="1">
    <source>
        <dbReference type="ARBA" id="ARBA00009981"/>
    </source>
</evidence>
<keyword evidence="4" id="KW-1185">Reference proteome</keyword>
<dbReference type="Gene3D" id="3.40.1620.10">
    <property type="entry name" value="YefM-like domain"/>
    <property type="match status" value="1"/>
</dbReference>
<reference evidence="3 4" key="1">
    <citation type="journal article" date="2020" name="Microorganisms">
        <title>Osmotic Adaptation and Compatible Solute Biosynthesis of Phototrophic Bacteria as Revealed from Genome Analyses.</title>
        <authorList>
            <person name="Imhoff J.F."/>
            <person name="Rahn T."/>
            <person name="Kunzel S."/>
            <person name="Keller A."/>
            <person name="Neulinger S.C."/>
        </authorList>
    </citation>
    <scope>NUCLEOTIDE SEQUENCE [LARGE SCALE GENOMIC DNA]</scope>
    <source>
        <strain evidence="3 4">DSM 6210</strain>
    </source>
</reference>
<dbReference type="InterPro" id="IPR006442">
    <property type="entry name" value="Antitoxin_Phd/YefM"/>
</dbReference>
<dbReference type="Pfam" id="PF02604">
    <property type="entry name" value="PhdYeFM_antitox"/>
    <property type="match status" value="1"/>
</dbReference>
<name>A0ABS1CPP5_9GAMM</name>
<gene>
    <name evidence="3" type="ORF">CKO31_22455</name>
</gene>
<comment type="function">
    <text evidence="2">Antitoxin component of a type II toxin-antitoxin (TA) system.</text>
</comment>
<evidence type="ECO:0000256" key="2">
    <source>
        <dbReference type="RuleBase" id="RU362080"/>
    </source>
</evidence>
<organism evidence="3 4">
    <name type="scientific">Thiohalocapsa halophila</name>
    <dbReference type="NCBI Taxonomy" id="69359"/>
    <lineage>
        <taxon>Bacteria</taxon>
        <taxon>Pseudomonadati</taxon>
        <taxon>Pseudomonadota</taxon>
        <taxon>Gammaproteobacteria</taxon>
        <taxon>Chromatiales</taxon>
        <taxon>Chromatiaceae</taxon>
        <taxon>Thiohalocapsa</taxon>
    </lineage>
</organism>
<dbReference type="EMBL" id="NRRV01000087">
    <property type="protein sequence ID" value="MBK1633459.1"/>
    <property type="molecule type" value="Genomic_DNA"/>
</dbReference>
<sequence length="77" mass="8479">MATQLNIHEAKTHSSQLIERACAGEEVIIAKAGKSMVRLVPVEQTPTGRSFSALRGRANVDDAFFDPLPKDELKAWE</sequence>
<dbReference type="Proteomes" id="UP000748752">
    <property type="component" value="Unassembled WGS sequence"/>
</dbReference>
<accession>A0ABS1CPP5</accession>
<evidence type="ECO:0000313" key="3">
    <source>
        <dbReference type="EMBL" id="MBK1633459.1"/>
    </source>
</evidence>
<evidence type="ECO:0000313" key="4">
    <source>
        <dbReference type="Proteomes" id="UP000748752"/>
    </source>
</evidence>
<dbReference type="RefSeq" id="WP_200242012.1">
    <property type="nucleotide sequence ID" value="NZ_NRRV01000087.1"/>
</dbReference>
<dbReference type="InterPro" id="IPR036165">
    <property type="entry name" value="YefM-like_sf"/>
</dbReference>
<dbReference type="SUPFAM" id="SSF143120">
    <property type="entry name" value="YefM-like"/>
    <property type="match status" value="1"/>
</dbReference>